<feature type="compositionally biased region" description="Basic and acidic residues" evidence="1">
    <location>
        <begin position="349"/>
        <end position="360"/>
    </location>
</feature>
<dbReference type="PANTHER" id="PTHR23270">
    <property type="entry name" value="PROGRAMMED CELL DEATH PROTEIN 11 PRE-RRNA PROCESSING PROTEIN RRP5"/>
    <property type="match status" value="1"/>
</dbReference>
<feature type="region of interest" description="Disordered" evidence="1">
    <location>
        <begin position="1"/>
        <end position="58"/>
    </location>
</feature>
<feature type="region of interest" description="Disordered" evidence="1">
    <location>
        <begin position="336"/>
        <end position="360"/>
    </location>
</feature>
<evidence type="ECO:0000313" key="4">
    <source>
        <dbReference type="Proteomes" id="UP001230268"/>
    </source>
</evidence>
<feature type="domain" description="S1 motif" evidence="2">
    <location>
        <begin position="538"/>
        <end position="607"/>
    </location>
</feature>
<dbReference type="GO" id="GO:0006364">
    <property type="term" value="P:rRNA processing"/>
    <property type="evidence" value="ECO:0007669"/>
    <property type="project" value="InterPro"/>
</dbReference>
<evidence type="ECO:0000259" key="2">
    <source>
        <dbReference type="PROSITE" id="PS50126"/>
    </source>
</evidence>
<evidence type="ECO:0000313" key="3">
    <source>
        <dbReference type="EMBL" id="KAK1442091.1"/>
    </source>
</evidence>
<reference evidence="3" key="1">
    <citation type="submission" date="2023-08" db="EMBL/GenBank/DDBJ databases">
        <title>Draft sequence of the Babesia gibsoni genome.</title>
        <authorList>
            <person name="Yamagishi J.Y."/>
            <person name="Xuan X.X."/>
        </authorList>
    </citation>
    <scope>NUCLEOTIDE SEQUENCE</scope>
    <source>
        <strain evidence="3">Azabu</strain>
    </source>
</reference>
<dbReference type="Gene3D" id="2.40.50.140">
    <property type="entry name" value="Nucleic acid-binding proteins"/>
    <property type="match status" value="3"/>
</dbReference>
<feature type="domain" description="S1 motif" evidence="2">
    <location>
        <begin position="67"/>
        <end position="141"/>
    </location>
</feature>
<gene>
    <name evidence="3" type="ORF">BgAZ_401210</name>
</gene>
<feature type="domain" description="S1 motif" evidence="2">
    <location>
        <begin position="626"/>
        <end position="702"/>
    </location>
</feature>
<dbReference type="Pfam" id="PF00575">
    <property type="entry name" value="S1"/>
    <property type="match status" value="1"/>
</dbReference>
<dbReference type="PROSITE" id="PS50126">
    <property type="entry name" value="S1"/>
    <property type="match status" value="3"/>
</dbReference>
<evidence type="ECO:0000256" key="1">
    <source>
        <dbReference type="SAM" id="MobiDB-lite"/>
    </source>
</evidence>
<dbReference type="AlphaFoldDB" id="A0AAD8LNN8"/>
<protein>
    <submittedName>
        <fullName evidence="3">Programmed cell death protein 11 pre-rRNA processing protein rrp5</fullName>
    </submittedName>
</protein>
<dbReference type="EMBL" id="JAVEPI010000004">
    <property type="protein sequence ID" value="KAK1442091.1"/>
    <property type="molecule type" value="Genomic_DNA"/>
</dbReference>
<name>A0AAD8LNN8_BABGI</name>
<dbReference type="InterPro" id="IPR003029">
    <property type="entry name" value="S1_domain"/>
</dbReference>
<dbReference type="Proteomes" id="UP001230268">
    <property type="component" value="Unassembled WGS sequence"/>
</dbReference>
<dbReference type="GO" id="GO:0003723">
    <property type="term" value="F:RNA binding"/>
    <property type="evidence" value="ECO:0007669"/>
    <property type="project" value="TreeGrafter"/>
</dbReference>
<dbReference type="PANTHER" id="PTHR23270:SF10">
    <property type="entry name" value="PROTEIN RRP5 HOMOLOG"/>
    <property type="match status" value="1"/>
</dbReference>
<feature type="compositionally biased region" description="Low complexity" evidence="1">
    <location>
        <begin position="33"/>
        <end position="47"/>
    </location>
</feature>
<dbReference type="SMART" id="SM00316">
    <property type="entry name" value="S1"/>
    <property type="match status" value="3"/>
</dbReference>
<comment type="caution">
    <text evidence="3">The sequence shown here is derived from an EMBL/GenBank/DDBJ whole genome shotgun (WGS) entry which is preliminary data.</text>
</comment>
<proteinExistence type="predicted"/>
<organism evidence="3 4">
    <name type="scientific">Babesia gibsoni</name>
    <dbReference type="NCBI Taxonomy" id="33632"/>
    <lineage>
        <taxon>Eukaryota</taxon>
        <taxon>Sar</taxon>
        <taxon>Alveolata</taxon>
        <taxon>Apicomplexa</taxon>
        <taxon>Aconoidasida</taxon>
        <taxon>Piroplasmida</taxon>
        <taxon>Babesiidae</taxon>
        <taxon>Babesia</taxon>
    </lineage>
</organism>
<dbReference type="InterPro" id="IPR045209">
    <property type="entry name" value="Rrp5"/>
</dbReference>
<dbReference type="GO" id="GO:0032040">
    <property type="term" value="C:small-subunit processome"/>
    <property type="evidence" value="ECO:0007669"/>
    <property type="project" value="TreeGrafter"/>
</dbReference>
<dbReference type="SUPFAM" id="SSF50249">
    <property type="entry name" value="Nucleic acid-binding proteins"/>
    <property type="match status" value="3"/>
</dbReference>
<dbReference type="InterPro" id="IPR012340">
    <property type="entry name" value="NA-bd_OB-fold"/>
</dbReference>
<keyword evidence="4" id="KW-1185">Reference proteome</keyword>
<accession>A0AAD8LNN8</accession>
<sequence length="745" mass="82468">MDVEEDFPRTTEVVLTPLGQPRRRREPVSQPESFVPPSSTSNSSRPSKVGNAVSPGQLPKVDNIEAGTLLLGTVAMVTSSGLRVHLPGGMQGFARATDVVDLPTGDHQRLDHIVASAFSVGSHVVASVLEVKNGFLALSMKPSVINKGLRADSIIPGMLLPSCLRSYEEHGAIISFTMGDNELRGFVKHDYHNKEDGNVTDKSTADEPNVCSTLKKGKQQQGMYSTKYLMPYSTVYVVVESVNLDRKVANCKWAWESDIPVAVDCSLPLLCVRPGLLLVGQITEVHYPAAGHSSVAGSRVNYGFDIKCLSTLSAVVPALHSVTSYSVERLDAAKRDKDVTNNHTSSNDKASHYMDPKGKSKAEDILDRDNTDHPLEVEDTVIGRVIYVDHWQKTIYVSLLSHIVDWKGPKGFPNSLLSSAAKTFAKVIRSIPGNGVIFSLCRLKKLESPASEPDPETLNFSSKLLGYCPQSQLSDDARSDTTKGKKSSSFKIAMSFTLGSVHPTVELEYDFFMRVTQLTMRQTLSKETLVSPFQLHGGTLVKAEITKIAKNGLNVRISKFVHGKVTMEHLTDVPLPQVPDRYKVGATLKLRVLRFDHVHNMLLLTAKRAMRKDSDALTSFEQLSVGKEVVGYISRVKRDEDNATDRGETVFVKFYNDLQTTLDQSELREAKENEVELNNGDVVRVVVTRIDKRRGAFYVTLTPEKMSTLKSMAKAKQKRKRKIRREACKKAFTNYVSSRKRKASE</sequence>